<dbReference type="Pfam" id="PF13238">
    <property type="entry name" value="AAA_18"/>
    <property type="match status" value="1"/>
</dbReference>
<reference evidence="9 10" key="1">
    <citation type="submission" date="2016-04" db="EMBL/GenBank/DDBJ databases">
        <title>Genome sequence of Methanobrevibacter cuticularis DSM 11139.</title>
        <authorList>
            <person name="Poehlein A."/>
            <person name="Seedorf H."/>
            <person name="Daniel R."/>
        </authorList>
    </citation>
    <scope>NUCLEOTIDE SEQUENCE [LARGE SCALE GENOMIC DNA]</scope>
    <source>
        <strain evidence="9 10">DSM 11139</strain>
    </source>
</reference>
<dbReference type="EC" id="2.7.4.3" evidence="7"/>
<keyword evidence="10" id="KW-1185">Reference proteome</keyword>
<feature type="region of interest" description="LID" evidence="7">
    <location>
        <begin position="136"/>
        <end position="146"/>
    </location>
</feature>
<accession>A0A166EKF1</accession>
<comment type="caution">
    <text evidence="7">Lacks conserved residue(s) required for the propagation of feature annotation.</text>
</comment>
<keyword evidence="5 7" id="KW-0418">Kinase</keyword>
<proteinExistence type="inferred from homology"/>
<evidence type="ECO:0000256" key="5">
    <source>
        <dbReference type="ARBA" id="ARBA00022777"/>
    </source>
</evidence>
<dbReference type="GO" id="GO:0016887">
    <property type="term" value="F:ATP hydrolysis activity"/>
    <property type="evidence" value="ECO:0007669"/>
    <property type="project" value="InterPro"/>
</dbReference>
<evidence type="ECO:0000313" key="10">
    <source>
        <dbReference type="Proteomes" id="UP000077275"/>
    </source>
</evidence>
<dbReference type="InterPro" id="IPR020618">
    <property type="entry name" value="Adenyl_kinase_AK6"/>
</dbReference>
<name>A0A166EKF1_9EURY</name>
<feature type="binding site" evidence="7">
    <location>
        <position position="137"/>
    </location>
    <ligand>
        <name>ATP</name>
        <dbReference type="ChEBI" id="CHEBI:30616"/>
    </ligand>
</feature>
<keyword evidence="6 7" id="KW-0067">ATP-binding</keyword>
<evidence type="ECO:0000313" key="9">
    <source>
        <dbReference type="EMBL" id="KZX16755.1"/>
    </source>
</evidence>
<evidence type="ECO:0000256" key="7">
    <source>
        <dbReference type="HAMAP-Rule" id="MF_00039"/>
    </source>
</evidence>
<comment type="subunit">
    <text evidence="7">Interacts with uS11. Not a structural component of 40S pre-ribosomes, but transiently interacts with them by binding to uS11.</text>
</comment>
<dbReference type="EMBL" id="LWMW01000087">
    <property type="protein sequence ID" value="KZX16755.1"/>
    <property type="molecule type" value="Genomic_DNA"/>
</dbReference>
<keyword evidence="1 7" id="KW-0690">Ribosome biogenesis</keyword>
<evidence type="ECO:0000259" key="8">
    <source>
        <dbReference type="SMART" id="SM00382"/>
    </source>
</evidence>
<dbReference type="OrthoDB" id="8730at2157"/>
<dbReference type="RefSeq" id="WP_067258808.1">
    <property type="nucleotide sequence ID" value="NZ_LWMW01000087.1"/>
</dbReference>
<evidence type="ECO:0000256" key="3">
    <source>
        <dbReference type="ARBA" id="ARBA00022679"/>
    </source>
</evidence>
<organism evidence="9 10">
    <name type="scientific">Methanobrevibacter cuticularis</name>
    <dbReference type="NCBI Taxonomy" id="47311"/>
    <lineage>
        <taxon>Archaea</taxon>
        <taxon>Methanobacteriati</taxon>
        <taxon>Methanobacteriota</taxon>
        <taxon>Methanomada group</taxon>
        <taxon>Methanobacteria</taxon>
        <taxon>Methanobacteriales</taxon>
        <taxon>Methanobacteriaceae</taxon>
        <taxon>Methanobrevibacter</taxon>
    </lineage>
</organism>
<dbReference type="STRING" id="47311.MBCUT_06190"/>
<keyword evidence="3 7" id="KW-0808">Transferase</keyword>
<evidence type="ECO:0000256" key="2">
    <source>
        <dbReference type="ARBA" id="ARBA00022552"/>
    </source>
</evidence>
<feature type="domain" description="AAA+ ATPase" evidence="8">
    <location>
        <begin position="7"/>
        <end position="135"/>
    </location>
</feature>
<comment type="catalytic activity">
    <reaction evidence="7">
        <text>ATP + H2O = ADP + phosphate + H(+)</text>
        <dbReference type="Rhea" id="RHEA:13065"/>
        <dbReference type="ChEBI" id="CHEBI:15377"/>
        <dbReference type="ChEBI" id="CHEBI:15378"/>
        <dbReference type="ChEBI" id="CHEBI:30616"/>
        <dbReference type="ChEBI" id="CHEBI:43474"/>
        <dbReference type="ChEBI" id="CHEBI:456216"/>
    </reaction>
</comment>
<dbReference type="PANTHER" id="PTHR12595">
    <property type="entry name" value="POS9-ACTIVATING FACTOR FAP7-RELATED"/>
    <property type="match status" value="1"/>
</dbReference>
<feature type="binding site" evidence="7">
    <location>
        <position position="20"/>
    </location>
    <ligand>
        <name>ATP</name>
        <dbReference type="ChEBI" id="CHEBI:30616"/>
    </ligand>
</feature>
<comment type="similarity">
    <text evidence="7">Belongs to the adenylate kinase family. AK6 subfamily.</text>
</comment>
<evidence type="ECO:0000256" key="6">
    <source>
        <dbReference type="ARBA" id="ARBA00022840"/>
    </source>
</evidence>
<evidence type="ECO:0000256" key="1">
    <source>
        <dbReference type="ARBA" id="ARBA00022517"/>
    </source>
</evidence>
<comment type="catalytic activity">
    <reaction evidence="7">
        <text>AMP + ATP = 2 ADP</text>
        <dbReference type="Rhea" id="RHEA:12973"/>
        <dbReference type="ChEBI" id="CHEBI:30616"/>
        <dbReference type="ChEBI" id="CHEBI:456215"/>
        <dbReference type="ChEBI" id="CHEBI:456216"/>
        <dbReference type="EC" id="2.7.4.3"/>
    </reaction>
</comment>
<feature type="binding site" evidence="7">
    <location>
        <position position="23"/>
    </location>
    <ligand>
        <name>ATP</name>
        <dbReference type="ChEBI" id="CHEBI:30616"/>
    </ligand>
</feature>
<dbReference type="InterPro" id="IPR027417">
    <property type="entry name" value="P-loop_NTPase"/>
</dbReference>
<dbReference type="GO" id="GO:0004017">
    <property type="term" value="F:AMP kinase activity"/>
    <property type="evidence" value="ECO:0007669"/>
    <property type="project" value="UniProtKB-UniRule"/>
</dbReference>
<dbReference type="PANTHER" id="PTHR12595:SF0">
    <property type="entry name" value="ADENYLATE KINASE ISOENZYME 6"/>
    <property type="match status" value="1"/>
</dbReference>
<dbReference type="GO" id="GO:0005524">
    <property type="term" value="F:ATP binding"/>
    <property type="evidence" value="ECO:0007669"/>
    <property type="project" value="UniProtKB-UniRule"/>
</dbReference>
<protein>
    <recommendedName>
        <fullName evidence="7">Putative adenylate kinase</fullName>
        <shortName evidence="7">AK</shortName>
        <ecNumber evidence="7">2.7.4.3</ecNumber>
    </recommendedName>
    <alternativeName>
        <fullName evidence="7">ATP-AMP transphosphorylase</fullName>
    </alternativeName>
</protein>
<dbReference type="Gene3D" id="3.40.50.300">
    <property type="entry name" value="P-loop containing nucleotide triphosphate hydrolases"/>
    <property type="match status" value="1"/>
</dbReference>
<dbReference type="InterPro" id="IPR003593">
    <property type="entry name" value="AAA+_ATPase"/>
</dbReference>
<dbReference type="PATRIC" id="fig|47311.3.peg.697"/>
<feature type="binding site" evidence="7">
    <location>
        <position position="22"/>
    </location>
    <ligand>
        <name>ATP</name>
        <dbReference type="ChEBI" id="CHEBI:30616"/>
    </ligand>
</feature>
<dbReference type="HAMAP" id="MF_00039">
    <property type="entry name" value="Adenylate_kinase_AK6"/>
    <property type="match status" value="1"/>
</dbReference>
<gene>
    <name evidence="9" type="ORF">MBCUT_06190</name>
</gene>
<dbReference type="AlphaFoldDB" id="A0A166EKF1"/>
<feature type="binding site" evidence="7">
    <location>
        <position position="21"/>
    </location>
    <ligand>
        <name>ATP</name>
        <dbReference type="ChEBI" id="CHEBI:30616"/>
    </ligand>
</feature>
<dbReference type="GO" id="GO:0006364">
    <property type="term" value="P:rRNA processing"/>
    <property type="evidence" value="ECO:0007669"/>
    <property type="project" value="UniProtKB-KW"/>
</dbReference>
<sequence length="208" mass="23511">MSNKNSSDKIVFITGTPGVGKTTMALELIKRLSKNFDSKLIKINELAIENGLIEGEDLEKGYKIVNITELNEKLHEVLDSFFKAENNFQHDYNKGSNVLKSKIAIIEGHLSHLCDKCDKVIVLRLDPIILKTRLESRKYGKSKTYENLEAEALGVCSVESFEKHGDKVNEINTSHMTKDNVLDIIEDVLFDNKSLPIGEIDFLDWILS</sequence>
<feature type="binding site" evidence="7">
    <location>
        <position position="18"/>
    </location>
    <ligand>
        <name>ATP</name>
        <dbReference type="ChEBI" id="CHEBI:30616"/>
    </ligand>
</feature>
<dbReference type="Proteomes" id="UP000077275">
    <property type="component" value="Unassembled WGS sequence"/>
</dbReference>
<keyword evidence="2 7" id="KW-0698">rRNA processing</keyword>
<dbReference type="GO" id="GO:0042274">
    <property type="term" value="P:ribosomal small subunit biogenesis"/>
    <property type="evidence" value="ECO:0007669"/>
    <property type="project" value="UniProtKB-UniRule"/>
</dbReference>
<comment type="function">
    <text evidence="7">Broad-specificity nucleoside monophosphate (NMP) kinase that catalyzes the reversible transfer of the terminal phosphate group between nucleoside triphosphates and monophosphates. Has also ATPase activity. Involved in the late maturation steps of the 30S ribosomal particles, specifically 16S rRNA maturation. While NMP activity is not required for ribosome maturation, ATPase activity is. Associates transiently with small ribosomal subunit protein uS11. ATP hydrolysis breaks the interaction with uS11. May temporarily remove uS11 from the ribosome to enable a conformational change of the ribosomal RNA that is needed for the final maturation step of the small ribosomal subunit.</text>
</comment>
<keyword evidence="4 7" id="KW-0547">Nucleotide-binding</keyword>
<comment type="caution">
    <text evidence="9">The sequence shown here is derived from an EMBL/GenBank/DDBJ whole genome shotgun (WGS) entry which is preliminary data.</text>
</comment>
<evidence type="ECO:0000256" key="4">
    <source>
        <dbReference type="ARBA" id="ARBA00022741"/>
    </source>
</evidence>
<dbReference type="SUPFAM" id="SSF52540">
    <property type="entry name" value="P-loop containing nucleoside triphosphate hydrolases"/>
    <property type="match status" value="1"/>
</dbReference>
<dbReference type="SMART" id="SM00382">
    <property type="entry name" value="AAA"/>
    <property type="match status" value="1"/>
</dbReference>